<dbReference type="EMBL" id="UETB01000026">
    <property type="protein sequence ID" value="SSA47309.1"/>
    <property type="molecule type" value="Genomic_DNA"/>
</dbReference>
<dbReference type="AlphaFoldDB" id="A0A2Y9AYY1"/>
<evidence type="ECO:0000313" key="1">
    <source>
        <dbReference type="EMBL" id="SSA47309.1"/>
    </source>
</evidence>
<accession>A0A2Y9AYY1</accession>
<keyword evidence="2" id="KW-1185">Reference proteome</keyword>
<dbReference type="Proteomes" id="UP000250222">
    <property type="component" value="Unassembled WGS sequence"/>
</dbReference>
<sequence>MSAAPRSRVCPRTGFYLVPARGQDGWRVAQERYTRSGGIVAVRVNQHVGPLPAELPDRRGRFDTIGRTVYFADRPTTAFAEVLQDFRAARVALQADADAIGLSVEQYITEVGDQAVANGRERPWAVSVGWQMSRGLHRVAMPAEGWWVQIDHKATLNRLGLDLAEPLRQAGVPLLTLSGTTGENRAVTTLLAQHVRGQTLFDGSLPLGVQFTSKTGYGTCWAWWDRRADDGLMPGDNDPKTIDDLNVDGDAFRTVTTDWELEVLPGAPRY</sequence>
<gene>
    <name evidence="1" type="ORF">SAMN05216184_1265</name>
</gene>
<name>A0A2Y9AYY1_9MICO</name>
<dbReference type="OrthoDB" id="4918428at2"/>
<dbReference type="RefSeq" id="WP_146237609.1">
    <property type="nucleotide sequence ID" value="NZ_QKLZ01000026.1"/>
</dbReference>
<evidence type="ECO:0000313" key="2">
    <source>
        <dbReference type="Proteomes" id="UP000250222"/>
    </source>
</evidence>
<organism evidence="1 2">
    <name type="scientific">Georgenia satyanarayanai</name>
    <dbReference type="NCBI Taxonomy" id="860221"/>
    <lineage>
        <taxon>Bacteria</taxon>
        <taxon>Bacillati</taxon>
        <taxon>Actinomycetota</taxon>
        <taxon>Actinomycetes</taxon>
        <taxon>Micrococcales</taxon>
        <taxon>Bogoriellaceae</taxon>
        <taxon>Georgenia</taxon>
    </lineage>
</organism>
<reference evidence="1 2" key="1">
    <citation type="submission" date="2016-10" db="EMBL/GenBank/DDBJ databases">
        <authorList>
            <person name="Cai Z."/>
        </authorList>
    </citation>
    <scope>NUCLEOTIDE SEQUENCE [LARGE SCALE GENOMIC DNA]</scope>
    <source>
        <strain evidence="1 2">CGMCC 1.10826</strain>
    </source>
</reference>
<protein>
    <recommendedName>
        <fullName evidence="3">RES domain-containing protein</fullName>
    </recommendedName>
</protein>
<evidence type="ECO:0008006" key="3">
    <source>
        <dbReference type="Google" id="ProtNLM"/>
    </source>
</evidence>
<proteinExistence type="predicted"/>